<evidence type="ECO:0000313" key="2">
    <source>
        <dbReference type="Proteomes" id="UP000800092"/>
    </source>
</evidence>
<dbReference type="Proteomes" id="UP000800092">
    <property type="component" value="Unassembled WGS sequence"/>
</dbReference>
<dbReference type="AlphaFoldDB" id="A0A6A6HL76"/>
<reference evidence="1" key="1">
    <citation type="journal article" date="2020" name="Stud. Mycol.">
        <title>101 Dothideomycetes genomes: a test case for predicting lifestyles and emergence of pathogens.</title>
        <authorList>
            <person name="Haridas S."/>
            <person name="Albert R."/>
            <person name="Binder M."/>
            <person name="Bloem J."/>
            <person name="Labutti K."/>
            <person name="Salamov A."/>
            <person name="Andreopoulos B."/>
            <person name="Baker S."/>
            <person name="Barry K."/>
            <person name="Bills G."/>
            <person name="Bluhm B."/>
            <person name="Cannon C."/>
            <person name="Castanera R."/>
            <person name="Culley D."/>
            <person name="Daum C."/>
            <person name="Ezra D."/>
            <person name="Gonzalez J."/>
            <person name="Henrissat B."/>
            <person name="Kuo A."/>
            <person name="Liang C."/>
            <person name="Lipzen A."/>
            <person name="Lutzoni F."/>
            <person name="Magnuson J."/>
            <person name="Mondo S."/>
            <person name="Nolan M."/>
            <person name="Ohm R."/>
            <person name="Pangilinan J."/>
            <person name="Park H.-J."/>
            <person name="Ramirez L."/>
            <person name="Alfaro M."/>
            <person name="Sun H."/>
            <person name="Tritt A."/>
            <person name="Yoshinaga Y."/>
            <person name="Zwiers L.-H."/>
            <person name="Turgeon B."/>
            <person name="Goodwin S."/>
            <person name="Spatafora J."/>
            <person name="Crous P."/>
            <person name="Grigoriev I."/>
        </authorList>
    </citation>
    <scope>NUCLEOTIDE SEQUENCE</scope>
    <source>
        <strain evidence="1">Tuck. ex Michener</strain>
    </source>
</reference>
<organism evidence="1 2">
    <name type="scientific">Viridothelium virens</name>
    <name type="common">Speckled blister lichen</name>
    <name type="synonym">Trypethelium virens</name>
    <dbReference type="NCBI Taxonomy" id="1048519"/>
    <lineage>
        <taxon>Eukaryota</taxon>
        <taxon>Fungi</taxon>
        <taxon>Dikarya</taxon>
        <taxon>Ascomycota</taxon>
        <taxon>Pezizomycotina</taxon>
        <taxon>Dothideomycetes</taxon>
        <taxon>Dothideomycetes incertae sedis</taxon>
        <taxon>Trypetheliales</taxon>
        <taxon>Trypetheliaceae</taxon>
        <taxon>Viridothelium</taxon>
    </lineage>
</organism>
<proteinExistence type="predicted"/>
<name>A0A6A6HL76_VIRVR</name>
<accession>A0A6A6HL76</accession>
<keyword evidence="2" id="KW-1185">Reference proteome</keyword>
<dbReference type="EMBL" id="ML991776">
    <property type="protein sequence ID" value="KAF2238283.1"/>
    <property type="molecule type" value="Genomic_DNA"/>
</dbReference>
<gene>
    <name evidence="1" type="ORF">EV356DRAFT_303276</name>
</gene>
<protein>
    <submittedName>
        <fullName evidence="1">Uncharacterized protein</fullName>
    </submittedName>
</protein>
<evidence type="ECO:0000313" key="1">
    <source>
        <dbReference type="EMBL" id="KAF2238283.1"/>
    </source>
</evidence>
<sequence length="160" mass="18001">MMYFHAFLLVCSSNSILYSFLIYSACFRRWCSSLHAQSRKEKKCCSLTFGPTVCLESCISPVLLEEAPRLQDSDSCHAGSSIQIPAWGKLDKTSTAHLDCRAKVIHFLCQSIRENNKVSCTRPIHIEAETSERRSVLVFSRAIPSLSSTLGLSRFHPRLT</sequence>